<dbReference type="RefSeq" id="XP_046064368.1">
    <property type="nucleotide sequence ID" value="XM_046208482.1"/>
</dbReference>
<dbReference type="GeneID" id="70232679"/>
<evidence type="ECO:0000313" key="1">
    <source>
        <dbReference type="EMBL" id="KAH3671000.1"/>
    </source>
</evidence>
<accession>A0A9P8TA53</accession>
<dbReference type="Proteomes" id="UP000769157">
    <property type="component" value="Unassembled WGS sequence"/>
</dbReference>
<comment type="caution">
    <text evidence="1">The sequence shown here is derived from an EMBL/GenBank/DDBJ whole genome shotgun (WGS) entry which is preliminary data.</text>
</comment>
<organism evidence="1 2">
    <name type="scientific">Ogataea philodendri</name>
    <dbReference type="NCBI Taxonomy" id="1378263"/>
    <lineage>
        <taxon>Eukaryota</taxon>
        <taxon>Fungi</taxon>
        <taxon>Dikarya</taxon>
        <taxon>Ascomycota</taxon>
        <taxon>Saccharomycotina</taxon>
        <taxon>Pichiomycetes</taxon>
        <taxon>Pichiales</taxon>
        <taxon>Pichiaceae</taxon>
        <taxon>Ogataea</taxon>
    </lineage>
</organism>
<reference evidence="1" key="2">
    <citation type="submission" date="2021-01" db="EMBL/GenBank/DDBJ databases">
        <authorList>
            <person name="Schikora-Tamarit M.A."/>
        </authorList>
    </citation>
    <scope>NUCLEOTIDE SEQUENCE</scope>
    <source>
        <strain evidence="1">CBS6075</strain>
    </source>
</reference>
<protein>
    <submittedName>
        <fullName evidence="1">Uncharacterized protein</fullName>
    </submittedName>
</protein>
<sequence length="106" mass="12037">MVSTDVSMYFGFADRFEDVCTRFLVWSRRYVILDLRYLSVCIRFFKTTSWARSIGSMEKDGAGFLICFEGSTDDVEILRLEGTEADETRDGTVNVDSSAKFVDSAL</sequence>
<keyword evidence="2" id="KW-1185">Reference proteome</keyword>
<proteinExistence type="predicted"/>
<gene>
    <name evidence="1" type="ORF">OGAPHI_000711</name>
</gene>
<dbReference type="AlphaFoldDB" id="A0A9P8TA53"/>
<reference evidence="1" key="1">
    <citation type="journal article" date="2021" name="Open Biol.">
        <title>Shared evolutionary footprints suggest mitochondrial oxidative damage underlies multiple complex I losses in fungi.</title>
        <authorList>
            <person name="Schikora-Tamarit M.A."/>
            <person name="Marcet-Houben M."/>
            <person name="Nosek J."/>
            <person name="Gabaldon T."/>
        </authorList>
    </citation>
    <scope>NUCLEOTIDE SEQUENCE</scope>
    <source>
        <strain evidence="1">CBS6075</strain>
    </source>
</reference>
<name>A0A9P8TA53_9ASCO</name>
<evidence type="ECO:0000313" key="2">
    <source>
        <dbReference type="Proteomes" id="UP000769157"/>
    </source>
</evidence>
<dbReference type="EMBL" id="JAEUBE010000084">
    <property type="protein sequence ID" value="KAH3671000.1"/>
    <property type="molecule type" value="Genomic_DNA"/>
</dbReference>